<evidence type="ECO:0008006" key="3">
    <source>
        <dbReference type="Google" id="ProtNLM"/>
    </source>
</evidence>
<keyword evidence="2" id="KW-1185">Reference proteome</keyword>
<gene>
    <name evidence="1" type="ORF">GFSPODELE1_LOCUS9515</name>
</gene>
<evidence type="ECO:0000313" key="1">
    <source>
        <dbReference type="EMBL" id="CAL1713854.1"/>
    </source>
</evidence>
<evidence type="ECO:0000313" key="2">
    <source>
        <dbReference type="Proteomes" id="UP001497453"/>
    </source>
</evidence>
<name>A0ABP1E2Z2_9APHY</name>
<organism evidence="1 2">
    <name type="scientific">Somion occarium</name>
    <dbReference type="NCBI Taxonomy" id="3059160"/>
    <lineage>
        <taxon>Eukaryota</taxon>
        <taxon>Fungi</taxon>
        <taxon>Dikarya</taxon>
        <taxon>Basidiomycota</taxon>
        <taxon>Agaricomycotina</taxon>
        <taxon>Agaricomycetes</taxon>
        <taxon>Polyporales</taxon>
        <taxon>Cerrenaceae</taxon>
        <taxon>Somion</taxon>
    </lineage>
</organism>
<accession>A0ABP1E2Z2</accession>
<dbReference type="Proteomes" id="UP001497453">
    <property type="component" value="Chromosome 7"/>
</dbReference>
<protein>
    <recommendedName>
        <fullName evidence="3">F-box domain-containing protein</fullName>
    </recommendedName>
</protein>
<sequence length="366" mass="42137">MYDIWPYCRGIRRRDDDRSMKWTQLDVGTLRHLMTSLPHLSSLHLFKLSVGLTVDPNFGTLPSAPPAALMTLPKHLDCLELDTILFDRIEQRFPEILQLLDIRELRLKYIKTSFNLQTPTPLSNLQSPDTLSLDFTMIHVSCVRFLLSCLSFDKVLTFRLEWSATDADWTPDLGPIVQKMSRSLKHFSLYVPCNKTGVYDMNYDWETINDLASCVHLESVTVTIPISTPAGFESEWTWSSVSVLFNNVPPTVARIQIIAETRESAGISMIELRGIGLPRKPDDFRHDSLYLLPMDLTFRRFLPSVSKVVIVWIVAERLSMREWQLVVRDLEFNFNSLVRAGVLRIIYQETSNCNSRDYQYPPVSAM</sequence>
<proteinExistence type="predicted"/>
<dbReference type="EMBL" id="OZ037950">
    <property type="protein sequence ID" value="CAL1713854.1"/>
    <property type="molecule type" value="Genomic_DNA"/>
</dbReference>
<reference evidence="2" key="1">
    <citation type="submission" date="2024-04" db="EMBL/GenBank/DDBJ databases">
        <authorList>
            <person name="Shaw F."/>
            <person name="Minotto A."/>
        </authorList>
    </citation>
    <scope>NUCLEOTIDE SEQUENCE [LARGE SCALE GENOMIC DNA]</scope>
</reference>